<comment type="caution">
    <text evidence="1">The sequence shown here is derived from an EMBL/GenBank/DDBJ whole genome shotgun (WGS) entry which is preliminary data.</text>
</comment>
<reference evidence="1 2" key="1">
    <citation type="submission" date="2023-07" db="EMBL/GenBank/DDBJ databases">
        <title>Sequencing the genomes of 1000 actinobacteria strains.</title>
        <authorList>
            <person name="Klenk H.-P."/>
        </authorList>
    </citation>
    <scope>NUCLEOTIDE SEQUENCE [LARGE SCALE GENOMIC DNA]</scope>
    <source>
        <strain evidence="1 2">DSM 43749</strain>
    </source>
</reference>
<organism evidence="1 2">
    <name type="scientific">Saccharothrix longispora</name>
    <dbReference type="NCBI Taxonomy" id="33920"/>
    <lineage>
        <taxon>Bacteria</taxon>
        <taxon>Bacillati</taxon>
        <taxon>Actinomycetota</taxon>
        <taxon>Actinomycetes</taxon>
        <taxon>Pseudonocardiales</taxon>
        <taxon>Pseudonocardiaceae</taxon>
        <taxon>Saccharothrix</taxon>
    </lineage>
</organism>
<dbReference type="RefSeq" id="WP_310304014.1">
    <property type="nucleotide sequence ID" value="NZ_BAAAXB010000001.1"/>
</dbReference>
<keyword evidence="2" id="KW-1185">Reference proteome</keyword>
<evidence type="ECO:0000313" key="2">
    <source>
        <dbReference type="Proteomes" id="UP001268819"/>
    </source>
</evidence>
<protein>
    <submittedName>
        <fullName evidence="1">Uncharacterized protein</fullName>
    </submittedName>
</protein>
<name>A0ABU1PP63_9PSEU</name>
<dbReference type="Proteomes" id="UP001268819">
    <property type="component" value="Unassembled WGS sequence"/>
</dbReference>
<proteinExistence type="predicted"/>
<accession>A0ABU1PP63</accession>
<gene>
    <name evidence="1" type="ORF">J2S66_000844</name>
</gene>
<sequence>MKLDGVLAIREHWAAPDEPVLLCAGVAGASTRFDVPGLDWSGDPAAGFAGKALRGVAGFAGNVASVVSDEDLGARELPGVVVFGASPAALAPVTALAARQAPVAWLVLTPHRLAWVAAVPEPTVPEPTGPEPEKSLFARVGDLARGARDALAGKSSYPAGEPVPTAGITTLAELPRPRIAGAVLAERTLPRGSVPRTATALRLSLVDGSGVDVLAKGGPEAARRLLALVNA</sequence>
<dbReference type="EMBL" id="JAVDSG010000001">
    <property type="protein sequence ID" value="MDR6592460.1"/>
    <property type="molecule type" value="Genomic_DNA"/>
</dbReference>
<evidence type="ECO:0000313" key="1">
    <source>
        <dbReference type="EMBL" id="MDR6592460.1"/>
    </source>
</evidence>